<dbReference type="RefSeq" id="WP_269423533.1">
    <property type="nucleotide sequence ID" value="NZ_JAPWGY010000003.1"/>
</dbReference>
<dbReference type="PANTHER" id="PTHR33540">
    <property type="entry name" value="TRNA THREONYLCARBAMOYLADENOSINE BIOSYNTHESIS PROTEIN TSAE"/>
    <property type="match status" value="1"/>
</dbReference>
<evidence type="ECO:0000256" key="10">
    <source>
        <dbReference type="ARBA" id="ARBA00032441"/>
    </source>
</evidence>
<evidence type="ECO:0000256" key="4">
    <source>
        <dbReference type="ARBA" id="ARBA00022490"/>
    </source>
</evidence>
<keyword evidence="12" id="KW-1185">Reference proteome</keyword>
<comment type="similarity">
    <text evidence="2">Belongs to the TsaE family.</text>
</comment>
<keyword evidence="9" id="KW-0460">Magnesium</keyword>
<reference evidence="11" key="1">
    <citation type="submission" date="2022-12" db="EMBL/GenBank/DDBJ databases">
        <title>Bacterial isolates from different developmental stages of Nematostella vectensis.</title>
        <authorList>
            <person name="Fraune S."/>
        </authorList>
    </citation>
    <scope>NUCLEOTIDE SEQUENCE</scope>
    <source>
        <strain evidence="11">G21630-S1</strain>
    </source>
</reference>
<dbReference type="Gene3D" id="3.40.50.300">
    <property type="entry name" value="P-loop containing nucleotide triphosphate hydrolases"/>
    <property type="match status" value="1"/>
</dbReference>
<dbReference type="NCBIfam" id="TIGR00150">
    <property type="entry name" value="T6A_YjeE"/>
    <property type="match status" value="1"/>
</dbReference>
<keyword evidence="4" id="KW-0963">Cytoplasm</keyword>
<evidence type="ECO:0000313" key="11">
    <source>
        <dbReference type="EMBL" id="MCZ4281376.1"/>
    </source>
</evidence>
<sequence>MAGDQEIGQVLCQDEQATQAFAARLAPLLRGGDVLALDGDLGAGKTAFSRALINAFPASAGQDEVEEVPSPTFTLVQVYDREEAQIWHLDLYRLEEPEEAFELGIEEAFAEAICLIEWPEKLGRFMPRNRLMVKLSYGQGETSRKISLHGEAGWLSRLSPLFAEDGAQ</sequence>
<dbReference type="InterPro" id="IPR003442">
    <property type="entry name" value="T6A_TsaE"/>
</dbReference>
<evidence type="ECO:0000256" key="9">
    <source>
        <dbReference type="ARBA" id="ARBA00022842"/>
    </source>
</evidence>
<dbReference type="Pfam" id="PF02367">
    <property type="entry name" value="TsaE"/>
    <property type="match status" value="1"/>
</dbReference>
<evidence type="ECO:0000256" key="8">
    <source>
        <dbReference type="ARBA" id="ARBA00022840"/>
    </source>
</evidence>
<comment type="caution">
    <text evidence="11">The sequence shown here is derived from an EMBL/GenBank/DDBJ whole genome shotgun (WGS) entry which is preliminary data.</text>
</comment>
<accession>A0ABT4LJW2</accession>
<dbReference type="PANTHER" id="PTHR33540:SF2">
    <property type="entry name" value="TRNA THREONYLCARBAMOYLADENOSINE BIOSYNTHESIS PROTEIN TSAE"/>
    <property type="match status" value="1"/>
</dbReference>
<organism evidence="11 12">
    <name type="scientific">Kiloniella laminariae</name>
    <dbReference type="NCBI Taxonomy" id="454162"/>
    <lineage>
        <taxon>Bacteria</taxon>
        <taxon>Pseudomonadati</taxon>
        <taxon>Pseudomonadota</taxon>
        <taxon>Alphaproteobacteria</taxon>
        <taxon>Rhodospirillales</taxon>
        <taxon>Kiloniellaceae</taxon>
        <taxon>Kiloniella</taxon>
    </lineage>
</organism>
<keyword evidence="8" id="KW-0067">ATP-binding</keyword>
<evidence type="ECO:0000256" key="7">
    <source>
        <dbReference type="ARBA" id="ARBA00022741"/>
    </source>
</evidence>
<evidence type="ECO:0000256" key="1">
    <source>
        <dbReference type="ARBA" id="ARBA00004496"/>
    </source>
</evidence>
<dbReference type="Proteomes" id="UP001069802">
    <property type="component" value="Unassembled WGS sequence"/>
</dbReference>
<evidence type="ECO:0000256" key="2">
    <source>
        <dbReference type="ARBA" id="ARBA00007599"/>
    </source>
</evidence>
<keyword evidence="6" id="KW-0479">Metal-binding</keyword>
<keyword evidence="7" id="KW-0547">Nucleotide-binding</keyword>
<gene>
    <name evidence="11" type="primary">tsaE</name>
    <name evidence="11" type="ORF">O4H49_11345</name>
</gene>
<protein>
    <recommendedName>
        <fullName evidence="3">tRNA threonylcarbamoyladenosine biosynthesis protein TsaE</fullName>
    </recommendedName>
    <alternativeName>
        <fullName evidence="10">t(6)A37 threonylcarbamoyladenosine biosynthesis protein TsaE</fullName>
    </alternativeName>
</protein>
<evidence type="ECO:0000256" key="5">
    <source>
        <dbReference type="ARBA" id="ARBA00022694"/>
    </source>
</evidence>
<proteinExistence type="inferred from homology"/>
<name>A0ABT4LJW2_9PROT</name>
<keyword evidence="5" id="KW-0819">tRNA processing</keyword>
<evidence type="ECO:0000256" key="3">
    <source>
        <dbReference type="ARBA" id="ARBA00019010"/>
    </source>
</evidence>
<evidence type="ECO:0000256" key="6">
    <source>
        <dbReference type="ARBA" id="ARBA00022723"/>
    </source>
</evidence>
<evidence type="ECO:0000313" key="12">
    <source>
        <dbReference type="Proteomes" id="UP001069802"/>
    </source>
</evidence>
<dbReference type="EMBL" id="JAPWGY010000003">
    <property type="protein sequence ID" value="MCZ4281376.1"/>
    <property type="molecule type" value="Genomic_DNA"/>
</dbReference>
<comment type="subcellular location">
    <subcellularLocation>
        <location evidence="1">Cytoplasm</location>
    </subcellularLocation>
</comment>
<dbReference type="SUPFAM" id="SSF52540">
    <property type="entry name" value="P-loop containing nucleoside triphosphate hydrolases"/>
    <property type="match status" value="1"/>
</dbReference>
<dbReference type="InterPro" id="IPR027417">
    <property type="entry name" value="P-loop_NTPase"/>
</dbReference>